<gene>
    <name evidence="2" type="ORF">DFH08DRAFT_893171</name>
</gene>
<organism evidence="2 3">
    <name type="scientific">Mycena albidolilacea</name>
    <dbReference type="NCBI Taxonomy" id="1033008"/>
    <lineage>
        <taxon>Eukaryota</taxon>
        <taxon>Fungi</taxon>
        <taxon>Dikarya</taxon>
        <taxon>Basidiomycota</taxon>
        <taxon>Agaricomycotina</taxon>
        <taxon>Agaricomycetes</taxon>
        <taxon>Agaricomycetidae</taxon>
        <taxon>Agaricales</taxon>
        <taxon>Marasmiineae</taxon>
        <taxon>Mycenaceae</taxon>
        <taxon>Mycena</taxon>
    </lineage>
</organism>
<accession>A0AAD6ZCH0</accession>
<name>A0AAD6ZCH0_9AGAR</name>
<evidence type="ECO:0000256" key="1">
    <source>
        <dbReference type="SAM" id="SignalP"/>
    </source>
</evidence>
<feature type="chain" id="PRO_5042161691" description="Granulins domain-containing protein" evidence="1">
    <location>
        <begin position="22"/>
        <end position="70"/>
    </location>
</feature>
<keyword evidence="1" id="KW-0732">Signal</keyword>
<comment type="caution">
    <text evidence="2">The sequence shown here is derived from an EMBL/GenBank/DDBJ whole genome shotgun (WGS) entry which is preliminary data.</text>
</comment>
<evidence type="ECO:0008006" key="4">
    <source>
        <dbReference type="Google" id="ProtNLM"/>
    </source>
</evidence>
<dbReference type="Proteomes" id="UP001218218">
    <property type="component" value="Unassembled WGS sequence"/>
</dbReference>
<dbReference type="AlphaFoldDB" id="A0AAD6ZCH0"/>
<evidence type="ECO:0000313" key="2">
    <source>
        <dbReference type="EMBL" id="KAJ7315760.1"/>
    </source>
</evidence>
<protein>
    <recommendedName>
        <fullName evidence="4">Granulins domain-containing protein</fullName>
    </recommendedName>
</protein>
<sequence length="70" mass="7238">MFAKFIPSALLFFAFTHGAMAIICGDPPLPACPTFAPCPPCATNTFCCLTRGSQCIPTGQACPRIGAASN</sequence>
<evidence type="ECO:0000313" key="3">
    <source>
        <dbReference type="Proteomes" id="UP001218218"/>
    </source>
</evidence>
<keyword evidence="3" id="KW-1185">Reference proteome</keyword>
<dbReference type="EMBL" id="JARIHO010000060">
    <property type="protein sequence ID" value="KAJ7315760.1"/>
    <property type="molecule type" value="Genomic_DNA"/>
</dbReference>
<proteinExistence type="predicted"/>
<feature type="signal peptide" evidence="1">
    <location>
        <begin position="1"/>
        <end position="21"/>
    </location>
</feature>
<reference evidence="2" key="1">
    <citation type="submission" date="2023-03" db="EMBL/GenBank/DDBJ databases">
        <title>Massive genome expansion in bonnet fungi (Mycena s.s.) driven by repeated elements and novel gene families across ecological guilds.</title>
        <authorList>
            <consortium name="Lawrence Berkeley National Laboratory"/>
            <person name="Harder C.B."/>
            <person name="Miyauchi S."/>
            <person name="Viragh M."/>
            <person name="Kuo A."/>
            <person name="Thoen E."/>
            <person name="Andreopoulos B."/>
            <person name="Lu D."/>
            <person name="Skrede I."/>
            <person name="Drula E."/>
            <person name="Henrissat B."/>
            <person name="Morin E."/>
            <person name="Kohler A."/>
            <person name="Barry K."/>
            <person name="LaButti K."/>
            <person name="Morin E."/>
            <person name="Salamov A."/>
            <person name="Lipzen A."/>
            <person name="Mereny Z."/>
            <person name="Hegedus B."/>
            <person name="Baldrian P."/>
            <person name="Stursova M."/>
            <person name="Weitz H."/>
            <person name="Taylor A."/>
            <person name="Grigoriev I.V."/>
            <person name="Nagy L.G."/>
            <person name="Martin F."/>
            <person name="Kauserud H."/>
        </authorList>
    </citation>
    <scope>NUCLEOTIDE SEQUENCE</scope>
    <source>
        <strain evidence="2">CBHHK002</strain>
    </source>
</reference>